<organism evidence="3">
    <name type="scientific">Nippostrongylus brasiliensis</name>
    <name type="common">Rat hookworm</name>
    <dbReference type="NCBI Taxonomy" id="27835"/>
    <lineage>
        <taxon>Eukaryota</taxon>
        <taxon>Metazoa</taxon>
        <taxon>Ecdysozoa</taxon>
        <taxon>Nematoda</taxon>
        <taxon>Chromadorea</taxon>
        <taxon>Rhabditida</taxon>
        <taxon>Rhabditina</taxon>
        <taxon>Rhabditomorpha</taxon>
        <taxon>Strongyloidea</taxon>
        <taxon>Heligmosomidae</taxon>
        <taxon>Nippostrongylus</taxon>
    </lineage>
</organism>
<gene>
    <name evidence="1" type="ORF">NBR_LOCUS22297</name>
</gene>
<reference evidence="1 2" key="2">
    <citation type="submission" date="2018-11" db="EMBL/GenBank/DDBJ databases">
        <authorList>
            <consortium name="Pathogen Informatics"/>
        </authorList>
    </citation>
    <scope>NUCLEOTIDE SEQUENCE [LARGE SCALE GENOMIC DNA]</scope>
</reference>
<dbReference type="AlphaFoldDB" id="A0A0N4YYH4"/>
<dbReference type="STRING" id="27835.A0A0N4YYH4"/>
<dbReference type="Proteomes" id="UP000271162">
    <property type="component" value="Unassembled WGS sequence"/>
</dbReference>
<evidence type="ECO:0000313" key="2">
    <source>
        <dbReference type="Proteomes" id="UP000271162"/>
    </source>
</evidence>
<proteinExistence type="predicted"/>
<dbReference type="EMBL" id="UYSL01027754">
    <property type="protein sequence ID" value="VDL87034.1"/>
    <property type="molecule type" value="Genomic_DNA"/>
</dbReference>
<accession>A0A0N4YYH4</accession>
<keyword evidence="2" id="KW-1185">Reference proteome</keyword>
<reference evidence="3" key="1">
    <citation type="submission" date="2017-02" db="UniProtKB">
        <authorList>
            <consortium name="WormBaseParasite"/>
        </authorList>
    </citation>
    <scope>IDENTIFICATION</scope>
</reference>
<evidence type="ECO:0000313" key="3">
    <source>
        <dbReference type="WBParaSite" id="NBR_0002229601-mRNA-1"/>
    </source>
</evidence>
<sequence length="130" mass="14368">MLHKHAYTAVQVSDWEKAVIEVTGNEHAGQMLREWFSRKTRPVLQLTVSPKSVQFEQMTDDVWTVPVEIAGSSGVHLAAFARGNRLLSGNAACCSDYAISRTVEIACTWVVRDTCEKIRLFNTVATTAGV</sequence>
<evidence type="ECO:0000313" key="1">
    <source>
        <dbReference type="EMBL" id="VDL87034.1"/>
    </source>
</evidence>
<protein>
    <submittedName>
        <fullName evidence="3">Matrix non-peptidase homolog 1 (inferred by orthology to a C. elegans protein)</fullName>
    </submittedName>
</protein>
<name>A0A0N4YYH4_NIPBR</name>
<dbReference type="WBParaSite" id="NBR_0002229601-mRNA-1">
    <property type="protein sequence ID" value="NBR_0002229601-mRNA-1"/>
    <property type="gene ID" value="NBR_0002229601"/>
</dbReference>